<dbReference type="InterPro" id="IPR045227">
    <property type="entry name" value="WDR18/Ipi3/RID3"/>
</dbReference>
<proteinExistence type="inferred from homology"/>
<comment type="subunit">
    <text evidence="3 8">Component of the RIX1 complex, composed of IPI1, RIX1/IPI2 and IPI3 in a 1:2:2 stoichiometry. The complex interacts (via RIX1) with MDN1 (via its hexameric AAA ATPase ring) and the pre-60S ribosome particles.</text>
</comment>
<keyword evidence="8" id="KW-0698">rRNA processing</keyword>
<dbReference type="AlphaFoldDB" id="M3JT96"/>
<name>M3JT96_CANMX</name>
<dbReference type="eggNOG" id="KOG0646">
    <property type="taxonomic scope" value="Eukaryota"/>
</dbReference>
<evidence type="ECO:0000256" key="9">
    <source>
        <dbReference type="SAM" id="Coils"/>
    </source>
</evidence>
<organism evidence="10 11">
    <name type="scientific">Candida maltosa (strain Xu316)</name>
    <name type="common">Yeast</name>
    <dbReference type="NCBI Taxonomy" id="1245528"/>
    <lineage>
        <taxon>Eukaryota</taxon>
        <taxon>Fungi</taxon>
        <taxon>Dikarya</taxon>
        <taxon>Ascomycota</taxon>
        <taxon>Saccharomycotina</taxon>
        <taxon>Pichiomycetes</taxon>
        <taxon>Debaryomycetaceae</taxon>
        <taxon>Candida/Lodderomyces clade</taxon>
        <taxon>Candida</taxon>
    </lineage>
</organism>
<dbReference type="Pfam" id="PF00400">
    <property type="entry name" value="WD40"/>
    <property type="match status" value="1"/>
</dbReference>
<feature type="coiled-coil region" evidence="9">
    <location>
        <begin position="469"/>
        <end position="503"/>
    </location>
</feature>
<dbReference type="InterPro" id="IPR036322">
    <property type="entry name" value="WD40_repeat_dom_sf"/>
</dbReference>
<keyword evidence="11" id="KW-1185">Reference proteome</keyword>
<comment type="function">
    <text evidence="1 8">Component of the RIX1 complex required for processing of ITS2 sequences from 35S pre-rRNA.</text>
</comment>
<comment type="subcellular location">
    <subcellularLocation>
        <location evidence="8">Nucleus</location>
    </subcellularLocation>
</comment>
<evidence type="ECO:0000256" key="2">
    <source>
        <dbReference type="ARBA" id="ARBA00010143"/>
    </source>
</evidence>
<dbReference type="PROSITE" id="PS50294">
    <property type="entry name" value="WD_REPEATS_REGION"/>
    <property type="match status" value="1"/>
</dbReference>
<accession>M3JT96</accession>
<evidence type="ECO:0000256" key="3">
    <source>
        <dbReference type="ARBA" id="ARBA00011141"/>
    </source>
</evidence>
<dbReference type="InterPro" id="IPR019775">
    <property type="entry name" value="WD40_repeat_CS"/>
</dbReference>
<evidence type="ECO:0000256" key="7">
    <source>
        <dbReference type="PROSITE-ProRule" id="PRU00221"/>
    </source>
</evidence>
<dbReference type="InterPro" id="IPR015943">
    <property type="entry name" value="WD40/YVTN_repeat-like_dom_sf"/>
</dbReference>
<dbReference type="OrthoDB" id="756370at2759"/>
<keyword evidence="5" id="KW-0677">Repeat</keyword>
<dbReference type="HOGENOM" id="CLU_029749_4_0_1"/>
<dbReference type="PANTHER" id="PTHR18763:SF0">
    <property type="entry name" value="WD REPEAT-CONTAINING PROTEIN 18"/>
    <property type="match status" value="1"/>
</dbReference>
<dbReference type="GO" id="GO:0120330">
    <property type="term" value="C:rixosome complex"/>
    <property type="evidence" value="ECO:0007669"/>
    <property type="project" value="UniProtKB-UniRule"/>
</dbReference>
<dbReference type="Gene3D" id="2.130.10.10">
    <property type="entry name" value="YVTN repeat-like/Quinoprotein amine dehydrogenase"/>
    <property type="match status" value="1"/>
</dbReference>
<dbReference type="PROSITE" id="PS50082">
    <property type="entry name" value="WD_REPEATS_2"/>
    <property type="match status" value="1"/>
</dbReference>
<dbReference type="SMART" id="SM00320">
    <property type="entry name" value="WD40"/>
    <property type="match status" value="4"/>
</dbReference>
<evidence type="ECO:0000256" key="6">
    <source>
        <dbReference type="ARBA" id="ARBA00026229"/>
    </source>
</evidence>
<dbReference type="InterPro" id="IPR001680">
    <property type="entry name" value="WD40_rpt"/>
</dbReference>
<reference evidence="10 11" key="1">
    <citation type="submission" date="2013-02" db="EMBL/GenBank/DDBJ databases">
        <title>Genome sequence of Candida maltosa Xu316, a potential industrial strain for xylitol and ethanol production.</title>
        <authorList>
            <person name="Yu J."/>
            <person name="Wang Q."/>
            <person name="Geng X."/>
            <person name="Bao W."/>
            <person name="He P."/>
            <person name="Cai J."/>
        </authorList>
    </citation>
    <scope>NUCLEOTIDE SEQUENCE [LARGE SCALE GENOMIC DNA]</scope>
    <source>
        <strain evidence="11">Xu316</strain>
    </source>
</reference>
<dbReference type="GO" id="GO:0006364">
    <property type="term" value="P:rRNA processing"/>
    <property type="evidence" value="ECO:0007669"/>
    <property type="project" value="UniProtKB-UniRule"/>
</dbReference>
<evidence type="ECO:0000256" key="1">
    <source>
        <dbReference type="ARBA" id="ARBA00002355"/>
    </source>
</evidence>
<dbReference type="GO" id="GO:0005656">
    <property type="term" value="C:nuclear pre-replicative complex"/>
    <property type="evidence" value="ECO:0007669"/>
    <property type="project" value="TreeGrafter"/>
</dbReference>
<dbReference type="GO" id="GO:0006261">
    <property type="term" value="P:DNA-templated DNA replication"/>
    <property type="evidence" value="ECO:0007669"/>
    <property type="project" value="TreeGrafter"/>
</dbReference>
<evidence type="ECO:0000313" key="10">
    <source>
        <dbReference type="EMBL" id="EMG45549.1"/>
    </source>
</evidence>
<keyword evidence="9" id="KW-0175">Coiled coil</keyword>
<dbReference type="PROSITE" id="PS00678">
    <property type="entry name" value="WD_REPEATS_1"/>
    <property type="match status" value="1"/>
</dbReference>
<keyword evidence="8" id="KW-0539">Nucleus</keyword>
<evidence type="ECO:0000313" key="11">
    <source>
        <dbReference type="Proteomes" id="UP000011777"/>
    </source>
</evidence>
<evidence type="ECO:0000256" key="5">
    <source>
        <dbReference type="ARBA" id="ARBA00022737"/>
    </source>
</evidence>
<dbReference type="STRING" id="1245528.M3JT96"/>
<comment type="similarity">
    <text evidence="2 8">Belongs to the WD repeat IPI3/WDR18 family.</text>
</comment>
<protein>
    <recommendedName>
        <fullName evidence="6 8">Pre-rRNA-processing protein IPI3</fullName>
    </recommendedName>
</protein>
<dbReference type="OMA" id="WEAHYNK"/>
<dbReference type="SUPFAM" id="SSF50978">
    <property type="entry name" value="WD40 repeat-like"/>
    <property type="match status" value="1"/>
</dbReference>
<evidence type="ECO:0000256" key="4">
    <source>
        <dbReference type="ARBA" id="ARBA00022574"/>
    </source>
</evidence>
<dbReference type="Proteomes" id="UP000011777">
    <property type="component" value="Unassembled WGS sequence"/>
</dbReference>
<feature type="repeat" description="WD" evidence="7">
    <location>
        <begin position="142"/>
        <end position="183"/>
    </location>
</feature>
<sequence length="503" mass="56133">MDEVVFYLGIGDPSDKQSQESYGYITSIHTSKQHASYRQANSSINGTAITGIGSGERIFTAVPNKALIHVYSFGKESIDQKIPIPEALTCLTLVNHPHFHQNNKDVLYKVPNYRTPWLLIGGSKSGKIYIWELNSGNLLCVKDAHYQGVSVIKSSKEGDFLVSGGEDARVLVWNLHELISIYTKGKDDEDSHHVKPYWQITDNTLPITDVILNDVGVLNDLKIYTTSKDSTVRIYDVMTKTLLTTFILPDAVECITKDPANRALYVGLSNGLIRSIPLYQINPHTSVLESIGGLNKIITIEHDPNLKNTFVPHQEQQGQTDGSSVVSVTTLEISLDGTNIISGDSKGRVFVSDTVTKQVVKSFTPCNSAISFISVDTIPTDFDKTGTLTSKSQKDKQHRMIPQFKRVLTSLNQEEHQLFMDIPATIKTDTEDFESWLNQKKLEELEFKNSFSGINSTVKQVNSNNGNNNTDLEDKLDKVSKAYTELRSKHEELIKEHAKLLSQ</sequence>
<gene>
    <name evidence="10" type="ORF">G210_4267</name>
</gene>
<keyword evidence="4 7" id="KW-0853">WD repeat</keyword>
<comment type="caution">
    <text evidence="10">The sequence shown here is derived from an EMBL/GenBank/DDBJ whole genome shotgun (WGS) entry which is preliminary data.</text>
</comment>
<dbReference type="EMBL" id="AOGT01002436">
    <property type="protein sequence ID" value="EMG45549.1"/>
    <property type="molecule type" value="Genomic_DNA"/>
</dbReference>
<evidence type="ECO:0000256" key="8">
    <source>
        <dbReference type="RuleBase" id="RU369067"/>
    </source>
</evidence>
<dbReference type="PANTHER" id="PTHR18763">
    <property type="entry name" value="WD-REPEAT PROTEIN 18"/>
    <property type="match status" value="1"/>
</dbReference>